<keyword evidence="1" id="KW-0812">Transmembrane</keyword>
<reference evidence="2 3" key="1">
    <citation type="journal article" date="2021" name="Hortic Res">
        <title>Chromosome-scale assembly of the Dendrobium chrysotoxum genome enhances the understanding of orchid evolution.</title>
        <authorList>
            <person name="Zhang Y."/>
            <person name="Zhang G.Q."/>
            <person name="Zhang D."/>
            <person name="Liu X.D."/>
            <person name="Xu X.Y."/>
            <person name="Sun W.H."/>
            <person name="Yu X."/>
            <person name="Zhu X."/>
            <person name="Wang Z.W."/>
            <person name="Zhao X."/>
            <person name="Zhong W.Y."/>
            <person name="Chen H."/>
            <person name="Yin W.L."/>
            <person name="Huang T."/>
            <person name="Niu S.C."/>
            <person name="Liu Z.J."/>
        </authorList>
    </citation>
    <scope>NUCLEOTIDE SEQUENCE [LARGE SCALE GENOMIC DNA]</scope>
    <source>
        <strain evidence="2">Lindl</strain>
    </source>
</reference>
<evidence type="ECO:0000313" key="2">
    <source>
        <dbReference type="EMBL" id="KAH0454653.1"/>
    </source>
</evidence>
<organism evidence="2 3">
    <name type="scientific">Dendrobium chrysotoxum</name>
    <name type="common">Orchid</name>
    <dbReference type="NCBI Taxonomy" id="161865"/>
    <lineage>
        <taxon>Eukaryota</taxon>
        <taxon>Viridiplantae</taxon>
        <taxon>Streptophyta</taxon>
        <taxon>Embryophyta</taxon>
        <taxon>Tracheophyta</taxon>
        <taxon>Spermatophyta</taxon>
        <taxon>Magnoliopsida</taxon>
        <taxon>Liliopsida</taxon>
        <taxon>Asparagales</taxon>
        <taxon>Orchidaceae</taxon>
        <taxon>Epidendroideae</taxon>
        <taxon>Malaxideae</taxon>
        <taxon>Dendrobiinae</taxon>
        <taxon>Dendrobium</taxon>
    </lineage>
</organism>
<protein>
    <submittedName>
        <fullName evidence="2">Uncharacterized protein</fullName>
    </submittedName>
</protein>
<name>A0AAV7GGV0_DENCH</name>
<keyword evidence="3" id="KW-1185">Reference proteome</keyword>
<evidence type="ECO:0000256" key="1">
    <source>
        <dbReference type="SAM" id="Phobius"/>
    </source>
</evidence>
<proteinExistence type="predicted"/>
<dbReference type="Proteomes" id="UP000775213">
    <property type="component" value="Unassembled WGS sequence"/>
</dbReference>
<feature type="transmembrane region" description="Helical" evidence="1">
    <location>
        <begin position="12"/>
        <end position="38"/>
    </location>
</feature>
<dbReference type="AlphaFoldDB" id="A0AAV7GGV0"/>
<keyword evidence="1" id="KW-0472">Membrane</keyword>
<gene>
    <name evidence="2" type="ORF">IEQ34_016577</name>
</gene>
<accession>A0AAV7GGV0</accession>
<dbReference type="EMBL" id="JAGFBR010000015">
    <property type="protein sequence ID" value="KAH0454653.1"/>
    <property type="molecule type" value="Genomic_DNA"/>
</dbReference>
<evidence type="ECO:0000313" key="3">
    <source>
        <dbReference type="Proteomes" id="UP000775213"/>
    </source>
</evidence>
<comment type="caution">
    <text evidence="2">The sequence shown here is derived from an EMBL/GenBank/DDBJ whole genome shotgun (WGS) entry which is preliminary data.</text>
</comment>
<sequence>MKERRLGNCRRIDTYFMLLVLTCSSTHIAIIRFVVFLMRCMLVKVSKSVRGVVLPGSRNKASLGHFYTPSNSFVALCHQAQGSKPPYDTFDGGGGNEITVVHAALSRALDRSHSNGGTTWHHQNHRFETA</sequence>
<keyword evidence="1" id="KW-1133">Transmembrane helix</keyword>